<dbReference type="SUPFAM" id="SSF49265">
    <property type="entry name" value="Fibronectin type III"/>
    <property type="match status" value="1"/>
</dbReference>
<dbReference type="EMBL" id="CP002116">
    <property type="protein sequence ID" value="ADK81079.1"/>
    <property type="molecule type" value="Genomic_DNA"/>
</dbReference>
<dbReference type="RefSeq" id="WP_013254543.1">
    <property type="nucleotide sequence ID" value="NC_014364.1"/>
</dbReference>
<dbReference type="Proteomes" id="UP000002318">
    <property type="component" value="Chromosome"/>
</dbReference>
<evidence type="ECO:0000256" key="1">
    <source>
        <dbReference type="ARBA" id="ARBA00004196"/>
    </source>
</evidence>
<dbReference type="NCBIfam" id="TIGR02543">
    <property type="entry name" value="List_Bact_rpt"/>
    <property type="match status" value="1"/>
</dbReference>
<reference evidence="3 4" key="1">
    <citation type="journal article" date="2010" name="Stand. Genomic Sci.">
        <title>Complete genome sequence of Spirochaeta smaragdinae type strain (SEBR 4228).</title>
        <authorList>
            <person name="Mavromatis K."/>
            <person name="Yasawong M."/>
            <person name="Chertkov O."/>
            <person name="Lapidus A."/>
            <person name="Lucas S."/>
            <person name="Nolan M."/>
            <person name="Del Rio T.G."/>
            <person name="Tice H."/>
            <person name="Cheng J.F."/>
            <person name="Pitluck S."/>
            <person name="Liolios K."/>
            <person name="Ivanova N."/>
            <person name="Tapia R."/>
            <person name="Han C."/>
            <person name="Bruce D."/>
            <person name="Goodwin L."/>
            <person name="Pati A."/>
            <person name="Chen A."/>
            <person name="Palaniappan K."/>
            <person name="Land M."/>
            <person name="Hauser L."/>
            <person name="Chang Y.J."/>
            <person name="Jeffries C.D."/>
            <person name="Detter J.C."/>
            <person name="Rohde M."/>
            <person name="Brambilla E."/>
            <person name="Spring S."/>
            <person name="Goker M."/>
            <person name="Sikorski J."/>
            <person name="Woyke T."/>
            <person name="Bristow J."/>
            <person name="Eisen J.A."/>
            <person name="Markowitz V."/>
            <person name="Hugenholtz P."/>
            <person name="Klenk H.P."/>
            <person name="Kyrpides N.C."/>
        </authorList>
    </citation>
    <scope>NUCLEOTIDE SEQUENCE [LARGE SCALE GENOMIC DNA]</scope>
    <source>
        <strain evidence="4">DSM 11293 / JCM 15392 / SEBR 4228</strain>
    </source>
</reference>
<accession>E1R1D8</accession>
<organism evidence="3 4">
    <name type="scientific">Sediminispirochaeta smaragdinae (strain DSM 11293 / JCM 15392 / SEBR 4228)</name>
    <name type="common">Spirochaeta smaragdinae</name>
    <dbReference type="NCBI Taxonomy" id="573413"/>
    <lineage>
        <taxon>Bacteria</taxon>
        <taxon>Pseudomonadati</taxon>
        <taxon>Spirochaetota</taxon>
        <taxon>Spirochaetia</taxon>
        <taxon>Spirochaetales</taxon>
        <taxon>Spirochaetaceae</taxon>
        <taxon>Sediminispirochaeta</taxon>
    </lineage>
</organism>
<name>E1R1D8_SEDSS</name>
<evidence type="ECO:0000259" key="2">
    <source>
        <dbReference type="PROSITE" id="PS50853"/>
    </source>
</evidence>
<dbReference type="SMART" id="SM00060">
    <property type="entry name" value="FN3"/>
    <property type="match status" value="1"/>
</dbReference>
<gene>
    <name evidence="3" type="ordered locus">Spirs_1956</name>
</gene>
<dbReference type="Gene3D" id="2.60.40.2340">
    <property type="match status" value="1"/>
</dbReference>
<dbReference type="Pfam" id="PF09479">
    <property type="entry name" value="Flg_new"/>
    <property type="match status" value="2"/>
</dbReference>
<dbReference type="InterPro" id="IPR013783">
    <property type="entry name" value="Ig-like_fold"/>
</dbReference>
<dbReference type="CDD" id="cd00063">
    <property type="entry name" value="FN3"/>
    <property type="match status" value="1"/>
</dbReference>
<dbReference type="Gene3D" id="2.60.40.4270">
    <property type="entry name" value="Listeria-Bacteroides repeat domain"/>
    <property type="match status" value="2"/>
</dbReference>
<proteinExistence type="predicted"/>
<dbReference type="InterPro" id="IPR011460">
    <property type="entry name" value="Lcl_C"/>
</dbReference>
<dbReference type="PROSITE" id="PS51257">
    <property type="entry name" value="PROKAR_LIPOPROTEIN"/>
    <property type="match status" value="1"/>
</dbReference>
<dbReference type="InterPro" id="IPR036116">
    <property type="entry name" value="FN3_sf"/>
</dbReference>
<feature type="domain" description="Fibronectin type-III" evidence="2">
    <location>
        <begin position="244"/>
        <end position="336"/>
    </location>
</feature>
<sequence length="763" mass="81674">MRTQTRRFTGIIILAVVLGISGCKMPLANEPDGSTGGKQVTLTISTGTVNARTVTVQEGDINIASYKLTAVQGSTTLTETWADLANAQITLETGIWTFILQAFSGASESGEPTGDLLLQGTLTKTISEPTNLAFTMAPATTGTGNVEITITWPETITAVSTVSAKFGEDDYVTEDISSGTYTYTFTKSDVASTSSGILLTIGMMGARPGPSLITVNELVHVYDNLTSRKTIALSETDFNSAPEAPSDLTASREVMSTTVNLFWTDNSTNETAFEIQYSDDDGSNWNDLSTDVSPGATGYDDEGLTRGTTRSYRILAVNGFGASEYSDTAAVTVPWLVTFDKDSEDAVGAMDSEEAADDGTITLPVGTFSRDGYTFAGWTTDRESVMSWPKVPEYDDGESITMTENLNLYAVWWSQSMEMTSFIFRAADNAALSDDVEGVIDGTGIYVTLPPGTDRTDLTPTVTHAGRTCYISGLPNENAFDLSADFTDRVYYVVQAEDGNTTTYRAMVGLSHTLTYDDNGATDGTVPDPNSGFAVTAADNTGTLVRIPTAGTAEAFKFGGWNTAADGTGTSYQPGDIFTITEDITLYVNWVAFEVGDIGPASGYIFYAKSSFSDGWRYLEAAPASTEPSDYTGYKKWANSYTADIFVDETVIGTGQTNTAAIVTALDAQGETDYAAKHCDDLVVGGYDDWFLPSTDELRAMANDLYMDLGLGGFSTDSVYWSSSQCNTNKTYADYVNFANGSYGSGPKDAGMYGINVRAARMF</sequence>
<comment type="subcellular location">
    <subcellularLocation>
        <location evidence="1">Cell envelope</location>
    </subcellularLocation>
</comment>
<dbReference type="STRING" id="573413.Spirs_1956"/>
<dbReference type="PROSITE" id="PS50853">
    <property type="entry name" value="FN3"/>
    <property type="match status" value="1"/>
</dbReference>
<dbReference type="eggNOG" id="COG4733">
    <property type="taxonomic scope" value="Bacteria"/>
</dbReference>
<dbReference type="InterPro" id="IPR003961">
    <property type="entry name" value="FN3_dom"/>
</dbReference>
<dbReference type="GO" id="GO:0030313">
    <property type="term" value="C:cell envelope"/>
    <property type="evidence" value="ECO:0007669"/>
    <property type="project" value="UniProtKB-SubCell"/>
</dbReference>
<dbReference type="Pfam" id="PF00041">
    <property type="entry name" value="fn3"/>
    <property type="match status" value="1"/>
</dbReference>
<dbReference type="Gene3D" id="2.60.40.10">
    <property type="entry name" value="Immunoglobulins"/>
    <property type="match status" value="1"/>
</dbReference>
<dbReference type="eggNOG" id="COG4886">
    <property type="taxonomic scope" value="Bacteria"/>
</dbReference>
<dbReference type="HOGENOM" id="CLU_365575_0_0_12"/>
<evidence type="ECO:0000313" key="4">
    <source>
        <dbReference type="Proteomes" id="UP000002318"/>
    </source>
</evidence>
<protein>
    <submittedName>
        <fullName evidence="3">Cell wall/surface repeat protein</fullName>
    </submittedName>
</protein>
<evidence type="ECO:0000313" key="3">
    <source>
        <dbReference type="EMBL" id="ADK81079.1"/>
    </source>
</evidence>
<dbReference type="Pfam" id="PF07603">
    <property type="entry name" value="Lcl_C"/>
    <property type="match status" value="1"/>
</dbReference>
<dbReference type="AlphaFoldDB" id="E1R1D8"/>
<dbReference type="KEGG" id="ssm:Spirs_1956"/>
<dbReference type="InterPro" id="IPR013378">
    <property type="entry name" value="InlB-like_B-rpt"/>
</dbReference>
<keyword evidence="4" id="KW-1185">Reference proteome</keyword>
<dbReference type="InterPro" id="IPR042229">
    <property type="entry name" value="Listeria/Bacterioides_rpt_sf"/>
</dbReference>